<organism evidence="2 3">
    <name type="scientific">Pseudomonas alkylphenolica</name>
    <dbReference type="NCBI Taxonomy" id="237609"/>
    <lineage>
        <taxon>Bacteria</taxon>
        <taxon>Pseudomonadati</taxon>
        <taxon>Pseudomonadota</taxon>
        <taxon>Gammaproteobacteria</taxon>
        <taxon>Pseudomonadales</taxon>
        <taxon>Pseudomonadaceae</taxon>
        <taxon>Pseudomonas</taxon>
    </lineage>
</organism>
<gene>
    <name evidence="2" type="ORF">PSAKL28_16960</name>
</gene>
<dbReference type="EMBL" id="CP009048">
    <property type="protein sequence ID" value="AIL60921.1"/>
    <property type="molecule type" value="Genomic_DNA"/>
</dbReference>
<evidence type="ECO:0000256" key="1">
    <source>
        <dbReference type="SAM" id="MobiDB-lite"/>
    </source>
</evidence>
<feature type="compositionally biased region" description="Gly residues" evidence="1">
    <location>
        <begin position="95"/>
        <end position="105"/>
    </location>
</feature>
<dbReference type="RefSeq" id="WP_038609003.1">
    <property type="nucleotide sequence ID" value="NZ_CP009048.1"/>
</dbReference>
<evidence type="ECO:0000313" key="2">
    <source>
        <dbReference type="EMBL" id="AIL60921.1"/>
    </source>
</evidence>
<proteinExistence type="predicted"/>
<dbReference type="Proteomes" id="UP000028931">
    <property type="component" value="Chromosome"/>
</dbReference>
<dbReference type="OrthoDB" id="7031870at2"/>
<dbReference type="eggNOG" id="ENOG502ZJHW">
    <property type="taxonomic scope" value="Bacteria"/>
</dbReference>
<evidence type="ECO:0000313" key="3">
    <source>
        <dbReference type="Proteomes" id="UP000028931"/>
    </source>
</evidence>
<dbReference type="KEGG" id="palk:PSAKL28_16960"/>
<sequence>MKKSHGPAFRKELIDLVQCPTCKGKAVTKSMFYELACTGCNASGWVAAATGEALALDELVTQLSMRLQVAQRHINELKNPRATGPEALYQDGNRRGGGGTNFTGD</sequence>
<dbReference type="AlphaFoldDB" id="A0A077FC70"/>
<name>A0A077FC70_9PSED</name>
<reference evidence="2 3" key="1">
    <citation type="submission" date="2014-07" db="EMBL/GenBank/DDBJ databases">
        <authorList>
            <person name="Lee K."/>
            <person name="Lim J.Y."/>
            <person name="Hwang I."/>
        </authorList>
    </citation>
    <scope>NUCLEOTIDE SEQUENCE [LARGE SCALE GENOMIC DNA]</scope>
    <source>
        <strain evidence="2 3">KL28</strain>
    </source>
</reference>
<feature type="region of interest" description="Disordered" evidence="1">
    <location>
        <begin position="76"/>
        <end position="105"/>
    </location>
</feature>
<dbReference type="HOGENOM" id="CLU_176290_0_0_6"/>
<evidence type="ECO:0008006" key="4">
    <source>
        <dbReference type="Google" id="ProtNLM"/>
    </source>
</evidence>
<protein>
    <recommendedName>
        <fullName evidence="4">Prophage PssSM-03</fullName>
    </recommendedName>
</protein>
<accession>A0A077FC70</accession>